<comment type="similarity">
    <text evidence="1">Belongs to the nitroreductase family.</text>
</comment>
<dbReference type="Gene3D" id="3.40.109.10">
    <property type="entry name" value="NADH Oxidase"/>
    <property type="match status" value="1"/>
</dbReference>
<evidence type="ECO:0000313" key="5">
    <source>
        <dbReference type="Proteomes" id="UP000593626"/>
    </source>
</evidence>
<protein>
    <submittedName>
        <fullName evidence="4">Nitroreductase family protein</fullName>
    </submittedName>
</protein>
<name>A0A7S8CD86_9BACI</name>
<sequence>MNNQQVTNDFNKIVKERRSIKNYDPTVKISREEMEEILTVATTAPSSVNMQPWRFLVIESPEEKAKLAEIAKFNQNQVNTSAAVIAVFGDLQNFDYAEEIYGKAVEVGYMPQDVKENILNMFTPFFEQISREDMKDIVLIDGGLVSMQIMLAARAYGYDTNPIGGYEKDKIAEVFGMEKDRYVPVMLISMGKAADEGHRSVRLPINRVAEWK</sequence>
<dbReference type="CDD" id="cd02137">
    <property type="entry name" value="MhqN-like"/>
    <property type="match status" value="1"/>
</dbReference>
<dbReference type="AlphaFoldDB" id="A0A7S8CD86"/>
<proteinExistence type="inferred from homology"/>
<dbReference type="EMBL" id="CP049742">
    <property type="protein sequence ID" value="QPC47844.1"/>
    <property type="molecule type" value="Genomic_DNA"/>
</dbReference>
<dbReference type="Proteomes" id="UP000593626">
    <property type="component" value="Chromosome"/>
</dbReference>
<evidence type="ECO:0000313" key="4">
    <source>
        <dbReference type="EMBL" id="QPC47844.1"/>
    </source>
</evidence>
<dbReference type="GO" id="GO:0016491">
    <property type="term" value="F:oxidoreductase activity"/>
    <property type="evidence" value="ECO:0007669"/>
    <property type="project" value="UniProtKB-KW"/>
</dbReference>
<evidence type="ECO:0000259" key="3">
    <source>
        <dbReference type="Pfam" id="PF00881"/>
    </source>
</evidence>
<accession>A0A7S8CD86</accession>
<feature type="domain" description="Nitroreductase" evidence="3">
    <location>
        <begin position="14"/>
        <end position="192"/>
    </location>
</feature>
<gene>
    <name evidence="4" type="ORF">G8O30_13185</name>
</gene>
<dbReference type="PANTHER" id="PTHR43673:SF10">
    <property type="entry name" value="NADH DEHYDROGENASE_NAD(P)H NITROREDUCTASE XCC3605-RELATED"/>
    <property type="match status" value="1"/>
</dbReference>
<dbReference type="InterPro" id="IPR000415">
    <property type="entry name" value="Nitroreductase-like"/>
</dbReference>
<evidence type="ECO:0000256" key="2">
    <source>
        <dbReference type="ARBA" id="ARBA00023002"/>
    </source>
</evidence>
<dbReference type="SUPFAM" id="SSF55469">
    <property type="entry name" value="FMN-dependent nitroreductase-like"/>
    <property type="match status" value="1"/>
</dbReference>
<keyword evidence="5" id="KW-1185">Reference proteome</keyword>
<organism evidence="4 5">
    <name type="scientific">Mangrovibacillus cuniculi</name>
    <dbReference type="NCBI Taxonomy" id="2593652"/>
    <lineage>
        <taxon>Bacteria</taxon>
        <taxon>Bacillati</taxon>
        <taxon>Bacillota</taxon>
        <taxon>Bacilli</taxon>
        <taxon>Bacillales</taxon>
        <taxon>Bacillaceae</taxon>
        <taxon>Mangrovibacillus</taxon>
    </lineage>
</organism>
<dbReference type="Pfam" id="PF00881">
    <property type="entry name" value="Nitroreductase"/>
    <property type="match status" value="1"/>
</dbReference>
<evidence type="ECO:0000256" key="1">
    <source>
        <dbReference type="ARBA" id="ARBA00007118"/>
    </source>
</evidence>
<dbReference type="KEGG" id="mcui:G8O30_13185"/>
<dbReference type="PANTHER" id="PTHR43673">
    <property type="entry name" value="NAD(P)H NITROREDUCTASE YDGI-RELATED"/>
    <property type="match status" value="1"/>
</dbReference>
<keyword evidence="2" id="KW-0560">Oxidoreductase</keyword>
<dbReference type="RefSeq" id="WP_239672522.1">
    <property type="nucleotide sequence ID" value="NZ_CP049742.1"/>
</dbReference>
<reference evidence="4 5" key="1">
    <citation type="submission" date="2019-07" db="EMBL/GenBank/DDBJ databases">
        <title>Genome sequence of 2 isolates from Red Sea Mangroves.</title>
        <authorList>
            <person name="Sefrji F."/>
            <person name="Michoud G."/>
            <person name="Merlino G."/>
            <person name="Daffonchio D."/>
        </authorList>
    </citation>
    <scope>NUCLEOTIDE SEQUENCE [LARGE SCALE GENOMIC DNA]</scope>
    <source>
        <strain evidence="4 5">R1DC41</strain>
    </source>
</reference>
<dbReference type="InterPro" id="IPR029479">
    <property type="entry name" value="Nitroreductase"/>
</dbReference>